<organism evidence="5 6">
    <name type="scientific">Synaphobranchus kaupii</name>
    <name type="common">Kaup's arrowtooth eel</name>
    <dbReference type="NCBI Taxonomy" id="118154"/>
    <lineage>
        <taxon>Eukaryota</taxon>
        <taxon>Metazoa</taxon>
        <taxon>Chordata</taxon>
        <taxon>Craniata</taxon>
        <taxon>Vertebrata</taxon>
        <taxon>Euteleostomi</taxon>
        <taxon>Actinopterygii</taxon>
        <taxon>Neopterygii</taxon>
        <taxon>Teleostei</taxon>
        <taxon>Anguilliformes</taxon>
        <taxon>Synaphobranchidae</taxon>
        <taxon>Synaphobranchus</taxon>
    </lineage>
</organism>
<feature type="compositionally biased region" description="Low complexity" evidence="3">
    <location>
        <begin position="11"/>
        <end position="23"/>
    </location>
</feature>
<dbReference type="Proteomes" id="UP001152622">
    <property type="component" value="Chromosome 1"/>
</dbReference>
<feature type="domain" description="XLR/SYCP3/FAM9" evidence="4">
    <location>
        <begin position="92"/>
        <end position="223"/>
    </location>
</feature>
<evidence type="ECO:0000313" key="6">
    <source>
        <dbReference type="Proteomes" id="UP001152622"/>
    </source>
</evidence>
<evidence type="ECO:0000259" key="4">
    <source>
        <dbReference type="Pfam" id="PF04803"/>
    </source>
</evidence>
<name>A0A9Q1JCS9_SYNKA</name>
<evidence type="ECO:0000256" key="2">
    <source>
        <dbReference type="SAM" id="Coils"/>
    </source>
</evidence>
<dbReference type="PANTHER" id="PTHR19368">
    <property type="entry name" value="XLR/SCP3/FAM9"/>
    <property type="match status" value="1"/>
</dbReference>
<dbReference type="InterPro" id="IPR051443">
    <property type="entry name" value="XLR/SYCP3"/>
</dbReference>
<dbReference type="GO" id="GO:0051321">
    <property type="term" value="P:meiotic cell cycle"/>
    <property type="evidence" value="ECO:0007669"/>
    <property type="project" value="TreeGrafter"/>
</dbReference>
<dbReference type="Pfam" id="PF04803">
    <property type="entry name" value="Cor1"/>
    <property type="match status" value="1"/>
</dbReference>
<dbReference type="GO" id="GO:0000795">
    <property type="term" value="C:synaptonemal complex"/>
    <property type="evidence" value="ECO:0007669"/>
    <property type="project" value="TreeGrafter"/>
</dbReference>
<dbReference type="OrthoDB" id="9621324at2759"/>
<keyword evidence="6" id="KW-1185">Reference proteome</keyword>
<protein>
    <recommendedName>
        <fullName evidence="4">XLR/SYCP3/FAM9 domain-containing protein</fullName>
    </recommendedName>
</protein>
<keyword evidence="2" id="KW-0175">Coiled coil</keyword>
<evidence type="ECO:0000256" key="1">
    <source>
        <dbReference type="ARBA" id="ARBA00010283"/>
    </source>
</evidence>
<evidence type="ECO:0000313" key="5">
    <source>
        <dbReference type="EMBL" id="KAJ8381941.1"/>
    </source>
</evidence>
<dbReference type="PANTHER" id="PTHR19368:SF15">
    <property type="entry name" value="XLR_SYCP3_FAM9 DOMAIN-CONTAINING PROTEIN"/>
    <property type="match status" value="1"/>
</dbReference>
<sequence>MASAGRKQTKKANNNVNVTQNSNDLRAFDFTVDDEKKGLSGSEDEVREADETPVVEKVAKKRPTALEEDDINVGMGSEVQTMLERFGADMSKALQAKRKRLEAYTKSTLKGSNQKLEQLWKTQQCQRQKLTQDYSQQVFSVLQQWESDVQKSEEQEEKLNNLFRQQQKLLQQARVVQSQKLKSIKQMYEQFTKNMEEMEKSHESFLMGAQSELRKEMGLLQKKIMMDTQQQEMATVRKSLHSMLF</sequence>
<feature type="coiled-coil region" evidence="2">
    <location>
        <begin position="142"/>
        <end position="201"/>
    </location>
</feature>
<comment type="caution">
    <text evidence="5">The sequence shown here is derived from an EMBL/GenBank/DDBJ whole genome shotgun (WGS) entry which is preliminary data.</text>
</comment>
<proteinExistence type="inferred from homology"/>
<dbReference type="AlphaFoldDB" id="A0A9Q1JCS9"/>
<gene>
    <name evidence="5" type="ORF">SKAU_G00027190</name>
</gene>
<reference evidence="5" key="1">
    <citation type="journal article" date="2023" name="Science">
        <title>Genome structures resolve the early diversification of teleost fishes.</title>
        <authorList>
            <person name="Parey E."/>
            <person name="Louis A."/>
            <person name="Montfort J."/>
            <person name="Bouchez O."/>
            <person name="Roques C."/>
            <person name="Iampietro C."/>
            <person name="Lluch J."/>
            <person name="Castinel A."/>
            <person name="Donnadieu C."/>
            <person name="Desvignes T."/>
            <person name="Floi Bucao C."/>
            <person name="Jouanno E."/>
            <person name="Wen M."/>
            <person name="Mejri S."/>
            <person name="Dirks R."/>
            <person name="Jansen H."/>
            <person name="Henkel C."/>
            <person name="Chen W.J."/>
            <person name="Zahm M."/>
            <person name="Cabau C."/>
            <person name="Klopp C."/>
            <person name="Thompson A.W."/>
            <person name="Robinson-Rechavi M."/>
            <person name="Braasch I."/>
            <person name="Lecointre G."/>
            <person name="Bobe J."/>
            <person name="Postlethwait J.H."/>
            <person name="Berthelot C."/>
            <person name="Roest Crollius H."/>
            <person name="Guiguen Y."/>
        </authorList>
    </citation>
    <scope>NUCLEOTIDE SEQUENCE</scope>
    <source>
        <strain evidence="5">WJC10195</strain>
    </source>
</reference>
<accession>A0A9Q1JCS9</accession>
<dbReference type="GO" id="GO:0007286">
    <property type="term" value="P:spermatid development"/>
    <property type="evidence" value="ECO:0007669"/>
    <property type="project" value="TreeGrafter"/>
</dbReference>
<dbReference type="EMBL" id="JAINUF010000001">
    <property type="protein sequence ID" value="KAJ8381941.1"/>
    <property type="molecule type" value="Genomic_DNA"/>
</dbReference>
<feature type="compositionally biased region" description="Acidic residues" evidence="3">
    <location>
        <begin position="42"/>
        <end position="53"/>
    </location>
</feature>
<dbReference type="InterPro" id="IPR006888">
    <property type="entry name" value="XLR/SYCP3/FAM9_dom"/>
</dbReference>
<comment type="similarity">
    <text evidence="1">Belongs to the XLR/SYCP3 family.</text>
</comment>
<feature type="region of interest" description="Disordered" evidence="3">
    <location>
        <begin position="1"/>
        <end position="54"/>
    </location>
</feature>
<evidence type="ECO:0000256" key="3">
    <source>
        <dbReference type="SAM" id="MobiDB-lite"/>
    </source>
</evidence>